<keyword evidence="8" id="KW-1185">Reference proteome</keyword>
<keyword evidence="3 5" id="KW-0221">Differentiation</keyword>
<evidence type="ECO:0000256" key="1">
    <source>
        <dbReference type="ARBA" id="ARBA00008956"/>
    </source>
</evidence>
<evidence type="ECO:0000313" key="8">
    <source>
        <dbReference type="Proteomes" id="UP001058974"/>
    </source>
</evidence>
<keyword evidence="6" id="KW-0812">Transmembrane</keyword>
<comment type="caution">
    <text evidence="7">The sequence shown here is derived from an EMBL/GenBank/DDBJ whole genome shotgun (WGS) entry which is preliminary data.</text>
</comment>
<dbReference type="PANTHER" id="PTHR31791:SF37">
    <property type="entry name" value="A_TM021B04.7 PROTEIN"/>
    <property type="match status" value="1"/>
</dbReference>
<dbReference type="Proteomes" id="UP001058974">
    <property type="component" value="Chromosome 5"/>
</dbReference>
<dbReference type="EMBL" id="JAMSHJ010000005">
    <property type="protein sequence ID" value="KAI5413066.1"/>
    <property type="molecule type" value="Genomic_DNA"/>
</dbReference>
<dbReference type="InterPro" id="IPR012474">
    <property type="entry name" value="Frigida"/>
</dbReference>
<evidence type="ECO:0000256" key="6">
    <source>
        <dbReference type="SAM" id="Phobius"/>
    </source>
</evidence>
<keyword evidence="6" id="KW-0472">Membrane</keyword>
<dbReference type="Pfam" id="PF07899">
    <property type="entry name" value="Frigida"/>
    <property type="match status" value="1"/>
</dbReference>
<keyword evidence="2 5" id="KW-0217">Developmental protein</keyword>
<name>A0A9D4X2P7_PEA</name>
<protein>
    <recommendedName>
        <fullName evidence="5">FRIGIDA-like protein</fullName>
    </recommendedName>
</protein>
<keyword evidence="4 5" id="KW-0287">Flowering</keyword>
<organism evidence="7 8">
    <name type="scientific">Pisum sativum</name>
    <name type="common">Garden pea</name>
    <name type="synonym">Lathyrus oleraceus</name>
    <dbReference type="NCBI Taxonomy" id="3888"/>
    <lineage>
        <taxon>Eukaryota</taxon>
        <taxon>Viridiplantae</taxon>
        <taxon>Streptophyta</taxon>
        <taxon>Embryophyta</taxon>
        <taxon>Tracheophyta</taxon>
        <taxon>Spermatophyta</taxon>
        <taxon>Magnoliopsida</taxon>
        <taxon>eudicotyledons</taxon>
        <taxon>Gunneridae</taxon>
        <taxon>Pentapetalae</taxon>
        <taxon>rosids</taxon>
        <taxon>fabids</taxon>
        <taxon>Fabales</taxon>
        <taxon>Fabaceae</taxon>
        <taxon>Papilionoideae</taxon>
        <taxon>50 kb inversion clade</taxon>
        <taxon>NPAAA clade</taxon>
        <taxon>Hologalegina</taxon>
        <taxon>IRL clade</taxon>
        <taxon>Fabeae</taxon>
        <taxon>Lathyrus</taxon>
    </lineage>
</organism>
<feature type="transmembrane region" description="Helical" evidence="6">
    <location>
        <begin position="129"/>
        <end position="148"/>
    </location>
</feature>
<evidence type="ECO:0000256" key="3">
    <source>
        <dbReference type="ARBA" id="ARBA00022782"/>
    </source>
</evidence>
<reference evidence="7 8" key="1">
    <citation type="journal article" date="2022" name="Nat. Genet.">
        <title>Improved pea reference genome and pan-genome highlight genomic features and evolutionary characteristics.</title>
        <authorList>
            <person name="Yang T."/>
            <person name="Liu R."/>
            <person name="Luo Y."/>
            <person name="Hu S."/>
            <person name="Wang D."/>
            <person name="Wang C."/>
            <person name="Pandey M.K."/>
            <person name="Ge S."/>
            <person name="Xu Q."/>
            <person name="Li N."/>
            <person name="Li G."/>
            <person name="Huang Y."/>
            <person name="Saxena R.K."/>
            <person name="Ji Y."/>
            <person name="Li M."/>
            <person name="Yan X."/>
            <person name="He Y."/>
            <person name="Liu Y."/>
            <person name="Wang X."/>
            <person name="Xiang C."/>
            <person name="Varshney R.K."/>
            <person name="Ding H."/>
            <person name="Gao S."/>
            <person name="Zong X."/>
        </authorList>
    </citation>
    <scope>NUCLEOTIDE SEQUENCE [LARGE SCALE GENOMIC DNA]</scope>
    <source>
        <strain evidence="7 8">cv. Zhongwan 6</strain>
    </source>
</reference>
<accession>A0A9D4X2P7</accession>
<dbReference type="AlphaFoldDB" id="A0A9D4X2P7"/>
<dbReference type="GO" id="GO:0009908">
    <property type="term" value="P:flower development"/>
    <property type="evidence" value="ECO:0007669"/>
    <property type="project" value="UniProtKB-KW"/>
</dbReference>
<sequence length="284" mass="32028">MKELIYLAIQSKHAVASYMDNQLSPTMDGTSLHLDTNEKTDGVESLCNDILVHLQESSDPSRIVLNILQNPSVPRCREGDNDVIIDGSCICLLEQLMRISPNIKPRVREEALKLALDLKANMKGNTENSLVILGFLLILSIYGLLTSFNEHEVLELFAFVAHHKIAMKLFETLGFANKVYEFVENLIRRKQFVVAARFSCAYNVADKKQLVDMLLEHVQNAKLICEGSCEKTNSIEIKDKARDEEIASLETVLQCISDNKSLESEDLLDKIQNRILELKAHKGK</sequence>
<proteinExistence type="inferred from homology"/>
<evidence type="ECO:0000256" key="2">
    <source>
        <dbReference type="ARBA" id="ARBA00022473"/>
    </source>
</evidence>
<evidence type="ECO:0000256" key="4">
    <source>
        <dbReference type="ARBA" id="ARBA00023089"/>
    </source>
</evidence>
<evidence type="ECO:0000313" key="7">
    <source>
        <dbReference type="EMBL" id="KAI5413066.1"/>
    </source>
</evidence>
<comment type="similarity">
    <text evidence="1 5">Belongs to the Frigida family.</text>
</comment>
<evidence type="ECO:0000256" key="5">
    <source>
        <dbReference type="RuleBase" id="RU364012"/>
    </source>
</evidence>
<keyword evidence="6" id="KW-1133">Transmembrane helix</keyword>
<gene>
    <name evidence="7" type="ORF">KIW84_057621</name>
</gene>
<dbReference type="GO" id="GO:0030154">
    <property type="term" value="P:cell differentiation"/>
    <property type="evidence" value="ECO:0007669"/>
    <property type="project" value="UniProtKB-KW"/>
</dbReference>
<dbReference type="PANTHER" id="PTHR31791">
    <property type="entry name" value="FRIGIDA-LIKE PROTEIN 3-RELATED"/>
    <property type="match status" value="1"/>
</dbReference>
<dbReference type="Gramene" id="Psat05G0762100-T2">
    <property type="protein sequence ID" value="KAI5413066.1"/>
    <property type="gene ID" value="KIW84_057621"/>
</dbReference>